<dbReference type="SUPFAM" id="SSF57756">
    <property type="entry name" value="Retrovirus zinc finger-like domains"/>
    <property type="match status" value="1"/>
</dbReference>
<dbReference type="AlphaFoldDB" id="A0AAW2UI73"/>
<dbReference type="GO" id="GO:0003676">
    <property type="term" value="F:nucleic acid binding"/>
    <property type="evidence" value="ECO:0007669"/>
    <property type="project" value="InterPro"/>
</dbReference>
<dbReference type="EMBL" id="JACGWN010000012">
    <property type="protein sequence ID" value="KAL0416483.1"/>
    <property type="molecule type" value="Genomic_DNA"/>
</dbReference>
<comment type="caution">
    <text evidence="1">The sequence shown here is derived from an EMBL/GenBank/DDBJ whole genome shotgun (WGS) entry which is preliminary data.</text>
</comment>
<dbReference type="InterPro" id="IPR036875">
    <property type="entry name" value="Znf_CCHC_sf"/>
</dbReference>
<reference evidence="1" key="1">
    <citation type="submission" date="2020-06" db="EMBL/GenBank/DDBJ databases">
        <authorList>
            <person name="Li T."/>
            <person name="Hu X."/>
            <person name="Zhang T."/>
            <person name="Song X."/>
            <person name="Zhang H."/>
            <person name="Dai N."/>
            <person name="Sheng W."/>
            <person name="Hou X."/>
            <person name="Wei L."/>
        </authorList>
    </citation>
    <scope>NUCLEOTIDE SEQUENCE</scope>
    <source>
        <strain evidence="1">KEN1</strain>
        <tissue evidence="1">Leaf</tissue>
    </source>
</reference>
<reference evidence="1" key="2">
    <citation type="journal article" date="2024" name="Plant">
        <title>Genomic evolution and insights into agronomic trait innovations of Sesamum species.</title>
        <authorList>
            <person name="Miao H."/>
            <person name="Wang L."/>
            <person name="Qu L."/>
            <person name="Liu H."/>
            <person name="Sun Y."/>
            <person name="Le M."/>
            <person name="Wang Q."/>
            <person name="Wei S."/>
            <person name="Zheng Y."/>
            <person name="Lin W."/>
            <person name="Duan Y."/>
            <person name="Cao H."/>
            <person name="Xiong S."/>
            <person name="Wang X."/>
            <person name="Wei L."/>
            <person name="Li C."/>
            <person name="Ma Q."/>
            <person name="Ju M."/>
            <person name="Zhao R."/>
            <person name="Li G."/>
            <person name="Mu C."/>
            <person name="Tian Q."/>
            <person name="Mei H."/>
            <person name="Zhang T."/>
            <person name="Gao T."/>
            <person name="Zhang H."/>
        </authorList>
    </citation>
    <scope>NUCLEOTIDE SEQUENCE</scope>
    <source>
        <strain evidence="1">KEN1</strain>
    </source>
</reference>
<proteinExistence type="predicted"/>
<sequence length="90" mass="10173">MGLSEVQEGMALFTRGLEKRNDNQNRGILKKRGIVDKKNMKCEHCDRPGHDKSTCSKLHGVPDWYKELNEQKKKNANGGRAFLAQTSGDK</sequence>
<gene>
    <name evidence="1" type="ORF">Slati_3480200</name>
</gene>
<protein>
    <submittedName>
        <fullName evidence="1">Uncharacterized protein</fullName>
    </submittedName>
</protein>
<accession>A0AAW2UI73</accession>
<evidence type="ECO:0000313" key="1">
    <source>
        <dbReference type="EMBL" id="KAL0416483.1"/>
    </source>
</evidence>
<dbReference type="GO" id="GO:0008270">
    <property type="term" value="F:zinc ion binding"/>
    <property type="evidence" value="ECO:0007669"/>
    <property type="project" value="InterPro"/>
</dbReference>
<name>A0AAW2UI73_9LAMI</name>
<organism evidence="1">
    <name type="scientific">Sesamum latifolium</name>
    <dbReference type="NCBI Taxonomy" id="2727402"/>
    <lineage>
        <taxon>Eukaryota</taxon>
        <taxon>Viridiplantae</taxon>
        <taxon>Streptophyta</taxon>
        <taxon>Embryophyta</taxon>
        <taxon>Tracheophyta</taxon>
        <taxon>Spermatophyta</taxon>
        <taxon>Magnoliopsida</taxon>
        <taxon>eudicotyledons</taxon>
        <taxon>Gunneridae</taxon>
        <taxon>Pentapetalae</taxon>
        <taxon>asterids</taxon>
        <taxon>lamiids</taxon>
        <taxon>Lamiales</taxon>
        <taxon>Pedaliaceae</taxon>
        <taxon>Sesamum</taxon>
    </lineage>
</organism>